<dbReference type="Proteomes" id="UP000002517">
    <property type="component" value="Plasmid pLPL"/>
</dbReference>
<dbReference type="Pfam" id="PF02597">
    <property type="entry name" value="ThiS"/>
    <property type="match status" value="1"/>
</dbReference>
<keyword evidence="1" id="KW-0614">Plasmid</keyword>
<dbReference type="RefSeq" id="WP_011212598.1">
    <property type="nucleotide sequence ID" value="NC_006366.1"/>
</dbReference>
<sequence length="83" mass="9457">MHEYQLIEFSSSKKEIQLVSNQSNLQQVLLEFYKEKFEKMFDEDGCSKGYISVFVNSKQITSVKEIALNPNDEICIVTSISGG</sequence>
<evidence type="ECO:0000313" key="2">
    <source>
        <dbReference type="Proteomes" id="UP000002517"/>
    </source>
</evidence>
<dbReference type="InterPro" id="IPR012675">
    <property type="entry name" value="Beta-grasp_dom_sf"/>
</dbReference>
<dbReference type="Gene3D" id="3.10.20.30">
    <property type="match status" value="1"/>
</dbReference>
<proteinExistence type="predicted"/>
<organism evidence="1 2">
    <name type="scientific">Legionella pneumophila (strain Lens)</name>
    <dbReference type="NCBI Taxonomy" id="297245"/>
    <lineage>
        <taxon>Bacteria</taxon>
        <taxon>Pseudomonadati</taxon>
        <taxon>Pseudomonadota</taxon>
        <taxon>Gammaproteobacteria</taxon>
        <taxon>Legionellales</taxon>
        <taxon>Legionellaceae</taxon>
        <taxon>Legionella</taxon>
    </lineage>
</organism>
<dbReference type="SUPFAM" id="SSF54285">
    <property type="entry name" value="MoaD/ThiS"/>
    <property type="match status" value="1"/>
</dbReference>
<dbReference type="InterPro" id="IPR016155">
    <property type="entry name" value="Mopterin_synth/thiamin_S_b"/>
</dbReference>
<protein>
    <recommendedName>
        <fullName evidence="3">Molybdopterin converting factor 2 (Subunit 1)</fullName>
    </recommendedName>
</protein>
<geneLocation type="plasmid" evidence="1 2">
    <name>pLPL</name>
</geneLocation>
<evidence type="ECO:0000313" key="1">
    <source>
        <dbReference type="EMBL" id="CAH17326.1"/>
    </source>
</evidence>
<dbReference type="HOGENOM" id="CLU_2538408_0_0_6"/>
<dbReference type="EMBL" id="CR628339">
    <property type="protein sequence ID" value="CAH17326.1"/>
    <property type="molecule type" value="Genomic_DNA"/>
</dbReference>
<dbReference type="KEGG" id="lpf:plpl0007"/>
<dbReference type="InterPro" id="IPR003749">
    <property type="entry name" value="ThiS/MoaD-like"/>
</dbReference>
<reference evidence="1 2" key="1">
    <citation type="journal article" date="2004" name="Nat. Genet.">
        <title>Evidence in the Legionella pneumophila genome for exploitation of host cell functions and high genome plasticity.</title>
        <authorList>
            <person name="Cazalet C."/>
            <person name="Rusniok C."/>
            <person name="Bruggemann H."/>
            <person name="Zidane N."/>
            <person name="Magnier A."/>
            <person name="Ma L."/>
            <person name="Tichit M."/>
            <person name="Jarraud S."/>
            <person name="Bouchier C."/>
            <person name="Vandenesch F."/>
            <person name="Kunst F."/>
            <person name="Etienne J."/>
            <person name="Glaser P."/>
            <person name="Buchrieser C."/>
        </authorList>
    </citation>
    <scope>NUCLEOTIDE SEQUENCE [LARGE SCALE GENOMIC DNA]</scope>
    <source>
        <strain evidence="1 2">Lens</strain>
        <plasmid evidence="2">Plasmid pLPL</plasmid>
    </source>
</reference>
<accession>Q5WS00</accession>
<name>Q5WS00_LEGPL</name>
<dbReference type="AlphaFoldDB" id="Q5WS00"/>
<gene>
    <name evidence="1" type="ordered locus">plpl0007</name>
</gene>
<evidence type="ECO:0008006" key="3">
    <source>
        <dbReference type="Google" id="ProtNLM"/>
    </source>
</evidence>